<name>A0ABW5Y7U1_9SPHI</name>
<dbReference type="PIRSF" id="PIRSF000149">
    <property type="entry name" value="GAP_DH"/>
    <property type="match status" value="1"/>
</dbReference>
<feature type="domain" description="Glyceraldehyde 3-phosphate dehydrogenase NAD(P) binding" evidence="4">
    <location>
        <begin position="1"/>
        <end position="150"/>
    </location>
</feature>
<sequence length="331" mass="35628">MKIAINGFGRIGRIFLRRILTKPGIEVVAINDLTDAATLAHLFKYDSVHRGFTGEVSFDNQHLIVNNNKIKILAERDPVKLPWKELDIDLVIESTGKFASRAGAQTHLDAGAKRVIISAPSADKDIPTVVLGVNEDEVDLNASILSNASCTTNNVAAMVKILDDNWGIIDGYITTVHSMTGDQSLHDAPHKDLRRARAASASIIPTTTGAAKAITSIFPHLAGKLGGAGIRVPVLNGSLTDFTCILKIQPSVQEINLAFKQAAQGAMKNILEYTEDPIVSADIVGNTHSCVFDAQLTSIVGDLTKVVGWYDNEMGYSSRLADLVEKIHLPA</sequence>
<dbReference type="EMBL" id="JBHUPD010000001">
    <property type="protein sequence ID" value="MFD2870932.1"/>
    <property type="molecule type" value="Genomic_DNA"/>
</dbReference>
<protein>
    <submittedName>
        <fullName evidence="5">Type I glyceraldehyde-3-phosphate dehydrogenase</fullName>
    </submittedName>
</protein>
<dbReference type="Gene3D" id="3.30.360.10">
    <property type="entry name" value="Dihydrodipicolinate Reductase, domain 2"/>
    <property type="match status" value="1"/>
</dbReference>
<keyword evidence="6" id="KW-1185">Reference proteome</keyword>
<dbReference type="NCBIfam" id="TIGR01534">
    <property type="entry name" value="GAPDH-I"/>
    <property type="match status" value="1"/>
</dbReference>
<evidence type="ECO:0000313" key="6">
    <source>
        <dbReference type="Proteomes" id="UP001597557"/>
    </source>
</evidence>
<dbReference type="SMART" id="SM00846">
    <property type="entry name" value="Gp_dh_N"/>
    <property type="match status" value="1"/>
</dbReference>
<dbReference type="Pfam" id="PF02800">
    <property type="entry name" value="Gp_dh_C"/>
    <property type="match status" value="1"/>
</dbReference>
<dbReference type="PANTHER" id="PTHR43148">
    <property type="entry name" value="GLYCERALDEHYDE-3-PHOSPHATE DEHYDROGENASE 2"/>
    <property type="match status" value="1"/>
</dbReference>
<evidence type="ECO:0000256" key="1">
    <source>
        <dbReference type="ARBA" id="ARBA00007406"/>
    </source>
</evidence>
<dbReference type="Proteomes" id="UP001597557">
    <property type="component" value="Unassembled WGS sequence"/>
</dbReference>
<evidence type="ECO:0000256" key="2">
    <source>
        <dbReference type="ARBA" id="ARBA00023002"/>
    </source>
</evidence>
<proteinExistence type="inferred from homology"/>
<dbReference type="PRINTS" id="PR00078">
    <property type="entry name" value="G3PDHDRGNASE"/>
</dbReference>
<dbReference type="InterPro" id="IPR006424">
    <property type="entry name" value="Glyceraldehyde-3-P_DH_1"/>
</dbReference>
<evidence type="ECO:0000256" key="3">
    <source>
        <dbReference type="RuleBase" id="RU000397"/>
    </source>
</evidence>
<dbReference type="RefSeq" id="WP_377181108.1">
    <property type="nucleotide sequence ID" value="NZ_JBHUPD010000001.1"/>
</dbReference>
<dbReference type="InterPro" id="IPR020831">
    <property type="entry name" value="GlycerAld/Erythrose_P_DH"/>
</dbReference>
<organism evidence="5 6">
    <name type="scientific">Mucilaginibacter ximonensis</name>
    <dbReference type="NCBI Taxonomy" id="538021"/>
    <lineage>
        <taxon>Bacteria</taxon>
        <taxon>Pseudomonadati</taxon>
        <taxon>Bacteroidota</taxon>
        <taxon>Sphingobacteriia</taxon>
        <taxon>Sphingobacteriales</taxon>
        <taxon>Sphingobacteriaceae</taxon>
        <taxon>Mucilaginibacter</taxon>
    </lineage>
</organism>
<dbReference type="SUPFAM" id="SSF51735">
    <property type="entry name" value="NAD(P)-binding Rossmann-fold domains"/>
    <property type="match status" value="1"/>
</dbReference>
<dbReference type="InterPro" id="IPR020829">
    <property type="entry name" value="GlycerAld_3-P_DH_cat"/>
</dbReference>
<evidence type="ECO:0000313" key="5">
    <source>
        <dbReference type="EMBL" id="MFD2870932.1"/>
    </source>
</evidence>
<dbReference type="InterPro" id="IPR036291">
    <property type="entry name" value="NAD(P)-bd_dom_sf"/>
</dbReference>
<dbReference type="SUPFAM" id="SSF55347">
    <property type="entry name" value="Glyceraldehyde-3-phosphate dehydrogenase-like, C-terminal domain"/>
    <property type="match status" value="1"/>
</dbReference>
<dbReference type="Gene3D" id="3.40.50.720">
    <property type="entry name" value="NAD(P)-binding Rossmann-like Domain"/>
    <property type="match status" value="1"/>
</dbReference>
<comment type="caution">
    <text evidence="5">The sequence shown here is derived from an EMBL/GenBank/DDBJ whole genome shotgun (WGS) entry which is preliminary data.</text>
</comment>
<keyword evidence="2" id="KW-0560">Oxidoreductase</keyword>
<accession>A0ABW5Y7U1</accession>
<dbReference type="InterPro" id="IPR020828">
    <property type="entry name" value="GlycerAld_3-P_DH_NAD(P)-bd"/>
</dbReference>
<dbReference type="CDD" id="cd18126">
    <property type="entry name" value="GAPDH_I_C"/>
    <property type="match status" value="1"/>
</dbReference>
<evidence type="ECO:0000259" key="4">
    <source>
        <dbReference type="SMART" id="SM00846"/>
    </source>
</evidence>
<dbReference type="Pfam" id="PF00044">
    <property type="entry name" value="Gp_dh_N"/>
    <property type="match status" value="1"/>
</dbReference>
<gene>
    <name evidence="5" type="primary">gap</name>
    <name evidence="5" type="ORF">ACFS5N_00550</name>
</gene>
<reference evidence="6" key="1">
    <citation type="journal article" date="2019" name="Int. J. Syst. Evol. Microbiol.">
        <title>The Global Catalogue of Microorganisms (GCM) 10K type strain sequencing project: providing services to taxonomists for standard genome sequencing and annotation.</title>
        <authorList>
            <consortium name="The Broad Institute Genomics Platform"/>
            <consortium name="The Broad Institute Genome Sequencing Center for Infectious Disease"/>
            <person name="Wu L."/>
            <person name="Ma J."/>
        </authorList>
    </citation>
    <scope>NUCLEOTIDE SEQUENCE [LARGE SCALE GENOMIC DNA]</scope>
    <source>
        <strain evidence="6">KCTC 22437</strain>
    </source>
</reference>
<dbReference type="CDD" id="cd05214">
    <property type="entry name" value="GAPDH_I_N"/>
    <property type="match status" value="1"/>
</dbReference>
<comment type="similarity">
    <text evidence="1 3">Belongs to the glyceraldehyde-3-phosphate dehydrogenase family.</text>
</comment>